<sequence length="319" mass="36479">MASQDETDHLCDWFDEVFEMYSDIDNGETRVADNMLILVQNILWQFEDIVRTVSRLGLFDVQVPLEQVPTQTLKLFLLPALMGTLCVKLSGEDRTKVVQLTEIYFRDFLERCRRYCIADVSVPTQGKVTATRGPAANIEGVLERYDVILRCSEERSRMERRLQNLRAKMAASESAKREYYLTLIQSFVGKVLDLLEKLEMETPLVQSLCKGRKGISLSEKETRQKMAMILPAPRPLQPVLILKYEPEKQQSEGVSPDQPSSTELQRSVIELPLLEESRDEVTLKGREIQTQKALGGKKGARRKDHATRSAEKSRSKTRK</sequence>
<dbReference type="PANTHER" id="PTHR10933:SF9">
    <property type="entry name" value="IMMUNOGLOBULIN-BINDING PROTEIN 1"/>
    <property type="match status" value="1"/>
</dbReference>
<feature type="region of interest" description="Disordered" evidence="2">
    <location>
        <begin position="280"/>
        <end position="319"/>
    </location>
</feature>
<feature type="coiled-coil region" evidence="1">
    <location>
        <begin position="148"/>
        <end position="175"/>
    </location>
</feature>
<dbReference type="InterPro" id="IPR038511">
    <property type="entry name" value="TAP42/TAP46-like_sf"/>
</dbReference>
<evidence type="ECO:0000256" key="2">
    <source>
        <dbReference type="SAM" id="MobiDB-lite"/>
    </source>
</evidence>
<proteinExistence type="predicted"/>
<keyword evidence="1" id="KW-0175">Coiled coil</keyword>
<dbReference type="Pfam" id="PF04177">
    <property type="entry name" value="TAP42"/>
    <property type="match status" value="1"/>
</dbReference>
<evidence type="ECO:0000313" key="3">
    <source>
        <dbReference type="EMBL" id="CAD7459375.1"/>
    </source>
</evidence>
<dbReference type="GO" id="GO:0051721">
    <property type="term" value="F:protein phosphatase 2A binding"/>
    <property type="evidence" value="ECO:0007669"/>
    <property type="project" value="TreeGrafter"/>
</dbReference>
<protein>
    <submittedName>
        <fullName evidence="3">Uncharacterized protein</fullName>
    </submittedName>
</protein>
<reference evidence="3" key="1">
    <citation type="submission" date="2020-11" db="EMBL/GenBank/DDBJ databases">
        <authorList>
            <person name="Tran Van P."/>
        </authorList>
    </citation>
    <scope>NUCLEOTIDE SEQUENCE</scope>
</reference>
<gene>
    <name evidence="3" type="ORF">TTEB3V08_LOCUS7331</name>
</gene>
<dbReference type="InterPro" id="IPR007304">
    <property type="entry name" value="TAP46-like"/>
</dbReference>
<feature type="compositionally biased region" description="Basic and acidic residues" evidence="2">
    <location>
        <begin position="306"/>
        <end position="319"/>
    </location>
</feature>
<dbReference type="GO" id="GO:0005829">
    <property type="term" value="C:cytosol"/>
    <property type="evidence" value="ECO:0007669"/>
    <property type="project" value="TreeGrafter"/>
</dbReference>
<dbReference type="AlphaFoldDB" id="A0A7R9IJK6"/>
<organism evidence="3">
    <name type="scientific">Timema tahoe</name>
    <dbReference type="NCBI Taxonomy" id="61484"/>
    <lineage>
        <taxon>Eukaryota</taxon>
        <taxon>Metazoa</taxon>
        <taxon>Ecdysozoa</taxon>
        <taxon>Arthropoda</taxon>
        <taxon>Hexapoda</taxon>
        <taxon>Insecta</taxon>
        <taxon>Pterygota</taxon>
        <taxon>Neoptera</taxon>
        <taxon>Polyneoptera</taxon>
        <taxon>Phasmatodea</taxon>
        <taxon>Timematodea</taxon>
        <taxon>Timematoidea</taxon>
        <taxon>Timematidae</taxon>
        <taxon>Timema</taxon>
    </lineage>
</organism>
<dbReference type="GO" id="GO:0035303">
    <property type="term" value="P:regulation of dephosphorylation"/>
    <property type="evidence" value="ECO:0007669"/>
    <property type="project" value="TreeGrafter"/>
</dbReference>
<accession>A0A7R9IJK6</accession>
<name>A0A7R9IJK6_9NEOP</name>
<evidence type="ECO:0000256" key="1">
    <source>
        <dbReference type="SAM" id="Coils"/>
    </source>
</evidence>
<dbReference type="PANTHER" id="PTHR10933">
    <property type="entry name" value="IMMUNOGLOBULIN-BINDING PROTEIN 1"/>
    <property type="match status" value="1"/>
</dbReference>
<dbReference type="EMBL" id="OE002827">
    <property type="protein sequence ID" value="CAD7459375.1"/>
    <property type="molecule type" value="Genomic_DNA"/>
</dbReference>
<dbReference type="Gene3D" id="1.25.40.540">
    <property type="entry name" value="TAP42-like family"/>
    <property type="match status" value="1"/>
</dbReference>
<dbReference type="GO" id="GO:0009966">
    <property type="term" value="P:regulation of signal transduction"/>
    <property type="evidence" value="ECO:0007669"/>
    <property type="project" value="InterPro"/>
</dbReference>
<feature type="compositionally biased region" description="Basic and acidic residues" evidence="2">
    <location>
        <begin position="280"/>
        <end position="289"/>
    </location>
</feature>